<comment type="caution">
    <text evidence="7">The sequence shown here is derived from an EMBL/GenBank/DDBJ whole genome shotgun (WGS) entry which is preliminary data.</text>
</comment>
<keyword evidence="5 6" id="KW-0472">Membrane</keyword>
<dbReference type="GO" id="GO:1905039">
    <property type="term" value="P:carboxylic acid transmembrane transport"/>
    <property type="evidence" value="ECO:0007669"/>
    <property type="project" value="UniProtKB-ARBA"/>
</dbReference>
<dbReference type="EMBL" id="JABGBO010000007">
    <property type="protein sequence ID" value="NOL49996.1"/>
    <property type="molecule type" value="Genomic_DNA"/>
</dbReference>
<dbReference type="PIRSF" id="PIRSF002457">
    <property type="entry name" value="DASS"/>
    <property type="match status" value="1"/>
</dbReference>
<feature type="transmembrane region" description="Helical" evidence="6">
    <location>
        <begin position="468"/>
        <end position="488"/>
    </location>
</feature>
<comment type="similarity">
    <text evidence="2">Belongs to the SLC13A/DASS transporter (TC 2.A.47) family. DIT1 subfamily.</text>
</comment>
<comment type="subcellular location">
    <subcellularLocation>
        <location evidence="1">Membrane</location>
        <topology evidence="1">Multi-pass membrane protein</topology>
    </subcellularLocation>
</comment>
<feature type="transmembrane region" description="Helical" evidence="6">
    <location>
        <begin position="46"/>
        <end position="79"/>
    </location>
</feature>
<feature type="transmembrane region" description="Helical" evidence="6">
    <location>
        <begin position="168"/>
        <end position="184"/>
    </location>
</feature>
<dbReference type="PANTHER" id="PTHR10283">
    <property type="entry name" value="SOLUTE CARRIER FAMILY 13 MEMBER"/>
    <property type="match status" value="1"/>
</dbReference>
<feature type="transmembrane region" description="Helical" evidence="6">
    <location>
        <begin position="145"/>
        <end position="162"/>
    </location>
</feature>
<dbReference type="InterPro" id="IPR001898">
    <property type="entry name" value="SLC13A/DASS"/>
</dbReference>
<accession>A0A7Y4P4Z6</accession>
<dbReference type="Proteomes" id="UP000541421">
    <property type="component" value="Unassembled WGS sequence"/>
</dbReference>
<evidence type="ECO:0000256" key="2">
    <source>
        <dbReference type="ARBA" id="ARBA00007349"/>
    </source>
</evidence>
<dbReference type="InterPro" id="IPR030676">
    <property type="entry name" value="CitT-rel"/>
</dbReference>
<feature type="transmembrane region" description="Helical" evidence="6">
    <location>
        <begin position="314"/>
        <end position="333"/>
    </location>
</feature>
<keyword evidence="4 6" id="KW-1133">Transmembrane helix</keyword>
<organism evidence="7 8">
    <name type="scientific">Pelistega europaea</name>
    <dbReference type="NCBI Taxonomy" id="106147"/>
    <lineage>
        <taxon>Bacteria</taxon>
        <taxon>Pseudomonadati</taxon>
        <taxon>Pseudomonadota</taxon>
        <taxon>Betaproteobacteria</taxon>
        <taxon>Burkholderiales</taxon>
        <taxon>Alcaligenaceae</taxon>
        <taxon>Pelistega</taxon>
    </lineage>
</organism>
<keyword evidence="8" id="KW-1185">Reference proteome</keyword>
<feature type="transmembrane region" description="Helical" evidence="6">
    <location>
        <begin position="191"/>
        <end position="213"/>
    </location>
</feature>
<reference evidence="7 8" key="1">
    <citation type="submission" date="2020-05" db="EMBL/GenBank/DDBJ databases">
        <authorList>
            <person name="Niu N."/>
        </authorList>
    </citation>
    <scope>NUCLEOTIDE SEQUENCE [LARGE SCALE GENOMIC DNA]</scope>
    <source>
        <strain evidence="7 8">LMG10982</strain>
    </source>
</reference>
<protein>
    <submittedName>
        <fullName evidence="7">DASS family sodium-coupled anion symporter</fullName>
    </submittedName>
</protein>
<dbReference type="Pfam" id="PF00939">
    <property type="entry name" value="Na_sulph_symp"/>
    <property type="match status" value="1"/>
</dbReference>
<gene>
    <name evidence="7" type="ORF">HKX40_07585</name>
</gene>
<dbReference type="GO" id="GO:0008514">
    <property type="term" value="F:organic anion transmembrane transporter activity"/>
    <property type="evidence" value="ECO:0007669"/>
    <property type="project" value="UniProtKB-ARBA"/>
</dbReference>
<evidence type="ECO:0000256" key="5">
    <source>
        <dbReference type="ARBA" id="ARBA00023136"/>
    </source>
</evidence>
<sequence length="494" mass="52421">MDKVEKTSFWGPGKFPLGLIIGFLVLIGILLLPTPEGLPVAGHRILAVLVFAVVVWVSEAVSYEASSIMIIGLIVFLVGSSPSLTNPDKLWGTSASMNLALTGFGNSGLALVAAALFLAACMTYTGLDKRIALSTMNLVGTTTRAIFMGTVLVTIVLSFVVPSATARGAAMLPIVLGIIAAYGVDKRSNLAAGLMIVVAEGISIWNVGIQTAAAQNLLTVGFMEKMLGERVAWVDWLIAALPWSVVMSIVLVVVVMKFLPPEMSALQGGKETVRKQIAELGPMTSAQKRLLLVTLGLIAFWATEGKLHTYNTTATTTVALAILLTPKIGVIGWKDIQSRVPWGTVIVFGVGISLGTAILQTQAGAWLGHQIIEKTHIDSFGPVVIFAILAAFLIVIHLGFASATALSSSMIPIMISLLQSLPGEINRLGMTMVLGFVVSYGFILPVNAPQNMVCLGTETFDAKQFARVGIVVTLIGYVLMLLLASTYWQWIGVL</sequence>
<feature type="transmembrane region" description="Helical" evidence="6">
    <location>
        <begin position="15"/>
        <end position="34"/>
    </location>
</feature>
<feature type="transmembrane region" description="Helical" evidence="6">
    <location>
        <begin position="99"/>
        <end position="124"/>
    </location>
</feature>
<name>A0A7Y4P4Z6_9BURK</name>
<evidence type="ECO:0000256" key="6">
    <source>
        <dbReference type="SAM" id="Phobius"/>
    </source>
</evidence>
<feature type="transmembrane region" description="Helical" evidence="6">
    <location>
        <begin position="233"/>
        <end position="259"/>
    </location>
</feature>
<dbReference type="NCBIfam" id="TIGR00785">
    <property type="entry name" value="dass"/>
    <property type="match status" value="1"/>
</dbReference>
<evidence type="ECO:0000256" key="1">
    <source>
        <dbReference type="ARBA" id="ARBA00004141"/>
    </source>
</evidence>
<feature type="transmembrane region" description="Helical" evidence="6">
    <location>
        <begin position="380"/>
        <end position="407"/>
    </location>
</feature>
<dbReference type="RefSeq" id="WP_171588979.1">
    <property type="nucleotide sequence ID" value="NZ_JABGBO010000007.1"/>
</dbReference>
<proteinExistence type="inferred from homology"/>
<dbReference type="PANTHER" id="PTHR10283:SF82">
    <property type="entry name" value="SOLUTE CARRIER FAMILY 13 MEMBER 2"/>
    <property type="match status" value="1"/>
</dbReference>
<evidence type="ECO:0000256" key="4">
    <source>
        <dbReference type="ARBA" id="ARBA00022989"/>
    </source>
</evidence>
<dbReference type="GO" id="GO:0005886">
    <property type="term" value="C:plasma membrane"/>
    <property type="evidence" value="ECO:0007669"/>
    <property type="project" value="TreeGrafter"/>
</dbReference>
<evidence type="ECO:0000256" key="3">
    <source>
        <dbReference type="ARBA" id="ARBA00022692"/>
    </source>
</evidence>
<dbReference type="AlphaFoldDB" id="A0A7Y4P4Z6"/>
<feature type="transmembrane region" description="Helical" evidence="6">
    <location>
        <begin position="340"/>
        <end position="360"/>
    </location>
</feature>
<evidence type="ECO:0000313" key="7">
    <source>
        <dbReference type="EMBL" id="NOL49996.1"/>
    </source>
</evidence>
<feature type="transmembrane region" description="Helical" evidence="6">
    <location>
        <begin position="428"/>
        <end position="448"/>
    </location>
</feature>
<keyword evidence="3 6" id="KW-0812">Transmembrane</keyword>
<evidence type="ECO:0000313" key="8">
    <source>
        <dbReference type="Proteomes" id="UP000541421"/>
    </source>
</evidence>